<dbReference type="SUPFAM" id="SSF55073">
    <property type="entry name" value="Nucleotide cyclase"/>
    <property type="match status" value="1"/>
</dbReference>
<dbReference type="Gene3D" id="3.30.450.20">
    <property type="entry name" value="PAS domain"/>
    <property type="match status" value="1"/>
</dbReference>
<comment type="subcellular location">
    <subcellularLocation>
        <location evidence="1">Membrane</location>
    </subcellularLocation>
</comment>
<dbReference type="PROSITE" id="PS50887">
    <property type="entry name" value="GGDEF"/>
    <property type="match status" value="1"/>
</dbReference>
<dbReference type="CDD" id="cd00130">
    <property type="entry name" value="PAS"/>
    <property type="match status" value="1"/>
</dbReference>
<dbReference type="InterPro" id="IPR052155">
    <property type="entry name" value="Biofilm_reg_signaling"/>
</dbReference>
<dbReference type="InterPro" id="IPR000014">
    <property type="entry name" value="PAS"/>
</dbReference>
<name>A0A6A8AIR9_9HYPH</name>
<dbReference type="GO" id="GO:0003824">
    <property type="term" value="F:catalytic activity"/>
    <property type="evidence" value="ECO:0007669"/>
    <property type="project" value="UniProtKB-ARBA"/>
</dbReference>
<comment type="caution">
    <text evidence="11">The sequence shown here is derived from an EMBL/GenBank/DDBJ whole genome shotgun (WGS) entry which is preliminary data.</text>
</comment>
<accession>A0A6A8AIR9</accession>
<evidence type="ECO:0000259" key="8">
    <source>
        <dbReference type="PROSITE" id="PS50839"/>
    </source>
</evidence>
<dbReference type="Gene3D" id="3.20.20.450">
    <property type="entry name" value="EAL domain"/>
    <property type="match status" value="1"/>
</dbReference>
<dbReference type="InterPro" id="IPR006189">
    <property type="entry name" value="CHASE_dom"/>
</dbReference>
<dbReference type="InterPro" id="IPR029787">
    <property type="entry name" value="Nucleotide_cyclase"/>
</dbReference>
<keyword evidence="3 6" id="KW-1133">Transmembrane helix</keyword>
<evidence type="ECO:0000259" key="9">
    <source>
        <dbReference type="PROSITE" id="PS50883"/>
    </source>
</evidence>
<feature type="domain" description="PAC" evidence="7">
    <location>
        <begin position="390"/>
        <end position="441"/>
    </location>
</feature>
<protein>
    <submittedName>
        <fullName evidence="11">EAL domain-containing protein</fullName>
    </submittedName>
</protein>
<dbReference type="InterPro" id="IPR035965">
    <property type="entry name" value="PAS-like_dom_sf"/>
</dbReference>
<feature type="domain" description="CHASE" evidence="8">
    <location>
        <begin position="118"/>
        <end position="202"/>
    </location>
</feature>
<dbReference type="PROSITE" id="PS50113">
    <property type="entry name" value="PAC"/>
    <property type="match status" value="1"/>
</dbReference>
<dbReference type="InterPro" id="IPR035919">
    <property type="entry name" value="EAL_sf"/>
</dbReference>
<dbReference type="AlphaFoldDB" id="A0A6A8AIR9"/>
<dbReference type="GO" id="GO:0016020">
    <property type="term" value="C:membrane"/>
    <property type="evidence" value="ECO:0007669"/>
    <property type="project" value="UniProtKB-SubCell"/>
</dbReference>
<dbReference type="SUPFAM" id="SSF141868">
    <property type="entry name" value="EAL domain-like"/>
    <property type="match status" value="1"/>
</dbReference>
<keyword evidence="5" id="KW-0175">Coiled coil</keyword>
<keyword evidence="12" id="KW-1185">Reference proteome</keyword>
<keyword evidence="4 6" id="KW-0472">Membrane</keyword>
<dbReference type="InterPro" id="IPR001633">
    <property type="entry name" value="EAL_dom"/>
</dbReference>
<feature type="domain" description="EAL" evidence="9">
    <location>
        <begin position="634"/>
        <end position="885"/>
    </location>
</feature>
<evidence type="ECO:0000256" key="3">
    <source>
        <dbReference type="ARBA" id="ARBA00022989"/>
    </source>
</evidence>
<dbReference type="PROSITE" id="PS50883">
    <property type="entry name" value="EAL"/>
    <property type="match status" value="1"/>
</dbReference>
<dbReference type="PANTHER" id="PTHR44757">
    <property type="entry name" value="DIGUANYLATE CYCLASE DGCP"/>
    <property type="match status" value="1"/>
</dbReference>
<dbReference type="InterPro" id="IPR000160">
    <property type="entry name" value="GGDEF_dom"/>
</dbReference>
<dbReference type="CDD" id="cd01949">
    <property type="entry name" value="GGDEF"/>
    <property type="match status" value="1"/>
</dbReference>
<dbReference type="SMART" id="SM00052">
    <property type="entry name" value="EAL"/>
    <property type="match status" value="1"/>
</dbReference>
<dbReference type="InterPro" id="IPR043128">
    <property type="entry name" value="Rev_trsase/Diguanyl_cyclase"/>
</dbReference>
<dbReference type="GO" id="GO:0007165">
    <property type="term" value="P:signal transduction"/>
    <property type="evidence" value="ECO:0007669"/>
    <property type="project" value="UniProtKB-ARBA"/>
</dbReference>
<dbReference type="Gene3D" id="3.30.450.350">
    <property type="entry name" value="CHASE domain"/>
    <property type="match status" value="1"/>
</dbReference>
<dbReference type="Pfam" id="PF08447">
    <property type="entry name" value="PAS_3"/>
    <property type="match status" value="1"/>
</dbReference>
<gene>
    <name evidence="11" type="ORF">GAO09_27195</name>
</gene>
<dbReference type="Pfam" id="PF03924">
    <property type="entry name" value="CHASE"/>
    <property type="match status" value="1"/>
</dbReference>
<organism evidence="11 12">
    <name type="scientific">Endobacterium cereale</name>
    <dbReference type="NCBI Taxonomy" id="2663029"/>
    <lineage>
        <taxon>Bacteria</taxon>
        <taxon>Pseudomonadati</taxon>
        <taxon>Pseudomonadota</taxon>
        <taxon>Alphaproteobacteria</taxon>
        <taxon>Hyphomicrobiales</taxon>
        <taxon>Rhizobiaceae</taxon>
        <taxon>Endobacterium</taxon>
    </lineage>
</organism>
<dbReference type="InterPro" id="IPR042240">
    <property type="entry name" value="CHASE_sf"/>
</dbReference>
<dbReference type="Proteomes" id="UP000435138">
    <property type="component" value="Unassembled WGS sequence"/>
</dbReference>
<dbReference type="Pfam" id="PF00563">
    <property type="entry name" value="EAL"/>
    <property type="match status" value="1"/>
</dbReference>
<feature type="transmembrane region" description="Helical" evidence="6">
    <location>
        <begin position="273"/>
        <end position="295"/>
    </location>
</feature>
<reference evidence="11 12" key="1">
    <citation type="submission" date="2019-11" db="EMBL/GenBank/DDBJ databases">
        <title>Genome analysis of Rhizobacterium cereale a novel genus and species isolated from maize roots in North Spain.</title>
        <authorList>
            <person name="Menendez E."/>
            <person name="Flores-Felix J.D."/>
            <person name="Ramirez-Bahena M.-H."/>
            <person name="Igual J.M."/>
            <person name="Garcia-Fraile P."/>
            <person name="Peix A."/>
            <person name="Velazquez E."/>
        </authorList>
    </citation>
    <scope>NUCLEOTIDE SEQUENCE [LARGE SCALE GENOMIC DNA]</scope>
    <source>
        <strain evidence="11 12">RZME27</strain>
    </source>
</reference>
<dbReference type="EMBL" id="WIXI01000051">
    <property type="protein sequence ID" value="MQY49717.1"/>
    <property type="molecule type" value="Genomic_DNA"/>
</dbReference>
<feature type="transmembrane region" description="Helical" evidence="6">
    <location>
        <begin position="20"/>
        <end position="42"/>
    </location>
</feature>
<dbReference type="Gene3D" id="2.10.70.100">
    <property type="match status" value="1"/>
</dbReference>
<keyword evidence="2 6" id="KW-0812">Transmembrane</keyword>
<evidence type="ECO:0000256" key="6">
    <source>
        <dbReference type="SAM" id="Phobius"/>
    </source>
</evidence>
<dbReference type="NCBIfam" id="TIGR00254">
    <property type="entry name" value="GGDEF"/>
    <property type="match status" value="1"/>
</dbReference>
<evidence type="ECO:0000259" key="10">
    <source>
        <dbReference type="PROSITE" id="PS50887"/>
    </source>
</evidence>
<dbReference type="SMART" id="SM01079">
    <property type="entry name" value="CHASE"/>
    <property type="match status" value="1"/>
</dbReference>
<evidence type="ECO:0000256" key="2">
    <source>
        <dbReference type="ARBA" id="ARBA00022692"/>
    </source>
</evidence>
<dbReference type="PROSITE" id="PS50839">
    <property type="entry name" value="CHASE"/>
    <property type="match status" value="1"/>
</dbReference>
<sequence length="899" mass="100397">MFLLSSTTTLRTLFSGRLHHFGYFLPTVLVMAIVSLGILRVVQDEHERFMSAQRLTASEQLGQVAARLETNIHGNVNLIHGLVAAISANPSITQTQFSTLAEKIFANPSQLKNVAAAPDLVVRMIYPLAENRQIIGQDYQADAKRSGSVFEAIKRRKATLAGPVKLVQGGSMGLFARYPVFSASNGHFWGVVSTVIDVDRLLHDSNVGTEWQKLDITIARRPHPMAKDAFFGDVSLFSQDTVRATIELGYDTWYLAAVPKAGWQTTPPQIGRLYAYATLIGIAVIVPMIWVGLLMRQRHGHVDTLEQREEELEGLHHRLALALEASEVGVWEYEPSSKRMFWDRRLRELYAAPEERDVFTYEDWRKRIHPDDMQAMETLILNREENSVPSTPEFRIVTPDGEIRHIRSNGKSYTTKGGIERLVGANWDVTRDITLQTELRDARTRAEAQNEQLRATRRTLEHQSLHDALTGLPNRRFLDQFMDASGSPSPNHRLAFIHFDMDRFKEVNDTLGHAAGDEVLRQTTSRLQTLLHGDEIASRIGGDEFVIVTSGAEPEERAMELGRAIVKALATPIVIDGHECHVGCSAGVAVQTAAGEDPKQLLINADVALYEAKKRGRNRAEIFSENLLAAAIHTKRSSDELLVAIENDEIVPFFQPQFDARTLDIVGVEALARWQHPTRGILTPDKFLDIAEGLHRSGDIDAIILQKALFQATRWRARDLNIPHVSVNISAQRLKDETLLAQVESLNIPKGSLSFELLESISFDGQDKALRSVIGQLKELGIDIEIDDFGSGHASIVSLLDLDPKRLKIDRRLIMPLQASGSQHRLVASIIEIGRSQGIEIVAEGVETMEHVEILRNLGCHALQGYAFAKPMCAESFVQFVENWQGERGDLFSHIRHSA</sequence>
<dbReference type="InterPro" id="IPR013655">
    <property type="entry name" value="PAS_fold_3"/>
</dbReference>
<dbReference type="CDD" id="cd01948">
    <property type="entry name" value="EAL"/>
    <property type="match status" value="1"/>
</dbReference>
<evidence type="ECO:0000256" key="4">
    <source>
        <dbReference type="ARBA" id="ARBA00023136"/>
    </source>
</evidence>
<evidence type="ECO:0000256" key="1">
    <source>
        <dbReference type="ARBA" id="ARBA00004370"/>
    </source>
</evidence>
<proteinExistence type="predicted"/>
<dbReference type="PANTHER" id="PTHR44757:SF2">
    <property type="entry name" value="BIOFILM ARCHITECTURE MAINTENANCE PROTEIN MBAA"/>
    <property type="match status" value="1"/>
</dbReference>
<feature type="coiled-coil region" evidence="5">
    <location>
        <begin position="436"/>
        <end position="463"/>
    </location>
</feature>
<dbReference type="Pfam" id="PF00990">
    <property type="entry name" value="GGDEF"/>
    <property type="match status" value="1"/>
</dbReference>
<feature type="domain" description="GGDEF" evidence="10">
    <location>
        <begin position="492"/>
        <end position="625"/>
    </location>
</feature>
<dbReference type="InterPro" id="IPR000700">
    <property type="entry name" value="PAS-assoc_C"/>
</dbReference>
<evidence type="ECO:0000259" key="7">
    <source>
        <dbReference type="PROSITE" id="PS50113"/>
    </source>
</evidence>
<evidence type="ECO:0000256" key="5">
    <source>
        <dbReference type="SAM" id="Coils"/>
    </source>
</evidence>
<dbReference type="SUPFAM" id="SSF55785">
    <property type="entry name" value="PYP-like sensor domain (PAS domain)"/>
    <property type="match status" value="1"/>
</dbReference>
<evidence type="ECO:0000313" key="12">
    <source>
        <dbReference type="Proteomes" id="UP000435138"/>
    </source>
</evidence>
<evidence type="ECO:0000313" key="11">
    <source>
        <dbReference type="EMBL" id="MQY49717.1"/>
    </source>
</evidence>
<dbReference type="SMART" id="SM00267">
    <property type="entry name" value="GGDEF"/>
    <property type="match status" value="1"/>
</dbReference>
<dbReference type="Gene3D" id="3.30.70.270">
    <property type="match status" value="1"/>
</dbReference>